<evidence type="ECO:0000313" key="1">
    <source>
        <dbReference type="EMBL" id="KAK3744315.1"/>
    </source>
</evidence>
<sequence length="169" mass="19404">MVDISTRTEERNWLALVFENHFLSATKLKSERGNKSIHPLMVMRMAPSDGQGNMRDEGGHFSRIPSLPICVKGLMTEERNWLALVFENDFLSATKLKSERGNKSIHPLMVMRMAPSNGQGNMRDEGGHFSRIPSLPKMRERPCVKGHWDEIEAQCFETLQAFFCFPKFF</sequence>
<keyword evidence="2" id="KW-1185">Reference proteome</keyword>
<dbReference type="AlphaFoldDB" id="A0AAE0YGA1"/>
<gene>
    <name evidence="1" type="ORF">RRG08_030398</name>
</gene>
<organism evidence="1 2">
    <name type="scientific">Elysia crispata</name>
    <name type="common">lettuce slug</name>
    <dbReference type="NCBI Taxonomy" id="231223"/>
    <lineage>
        <taxon>Eukaryota</taxon>
        <taxon>Metazoa</taxon>
        <taxon>Spiralia</taxon>
        <taxon>Lophotrochozoa</taxon>
        <taxon>Mollusca</taxon>
        <taxon>Gastropoda</taxon>
        <taxon>Heterobranchia</taxon>
        <taxon>Euthyneura</taxon>
        <taxon>Panpulmonata</taxon>
        <taxon>Sacoglossa</taxon>
        <taxon>Placobranchoidea</taxon>
        <taxon>Plakobranchidae</taxon>
        <taxon>Elysia</taxon>
    </lineage>
</organism>
<name>A0AAE0YGA1_9GAST</name>
<protein>
    <submittedName>
        <fullName evidence="1">Uncharacterized protein</fullName>
    </submittedName>
</protein>
<proteinExistence type="predicted"/>
<dbReference type="Proteomes" id="UP001283361">
    <property type="component" value="Unassembled WGS sequence"/>
</dbReference>
<comment type="caution">
    <text evidence="1">The sequence shown here is derived from an EMBL/GenBank/DDBJ whole genome shotgun (WGS) entry which is preliminary data.</text>
</comment>
<accession>A0AAE0YGA1</accession>
<evidence type="ECO:0000313" key="2">
    <source>
        <dbReference type="Proteomes" id="UP001283361"/>
    </source>
</evidence>
<dbReference type="EMBL" id="JAWDGP010006267">
    <property type="protein sequence ID" value="KAK3744315.1"/>
    <property type="molecule type" value="Genomic_DNA"/>
</dbReference>
<reference evidence="1" key="1">
    <citation type="journal article" date="2023" name="G3 (Bethesda)">
        <title>A reference genome for the long-term kleptoplast-retaining sea slug Elysia crispata morphotype clarki.</title>
        <authorList>
            <person name="Eastman K.E."/>
            <person name="Pendleton A.L."/>
            <person name="Shaikh M.A."/>
            <person name="Suttiyut T."/>
            <person name="Ogas R."/>
            <person name="Tomko P."/>
            <person name="Gavelis G."/>
            <person name="Widhalm J.R."/>
            <person name="Wisecaver J.H."/>
        </authorList>
    </citation>
    <scope>NUCLEOTIDE SEQUENCE</scope>
    <source>
        <strain evidence="1">ECLA1</strain>
    </source>
</reference>